<keyword evidence="2" id="KW-1185">Reference proteome</keyword>
<dbReference type="GO" id="GO:0004386">
    <property type="term" value="F:helicase activity"/>
    <property type="evidence" value="ECO:0007669"/>
    <property type="project" value="TreeGrafter"/>
</dbReference>
<dbReference type="InterPro" id="IPR027417">
    <property type="entry name" value="P-loop_NTPase"/>
</dbReference>
<dbReference type="Gene3D" id="3.40.50.300">
    <property type="entry name" value="P-loop containing nucleotide triphosphate hydrolases"/>
    <property type="match status" value="2"/>
</dbReference>
<dbReference type="AlphaFoldDB" id="A0AA88H783"/>
<dbReference type="GO" id="GO:0003723">
    <property type="term" value="F:RNA binding"/>
    <property type="evidence" value="ECO:0007669"/>
    <property type="project" value="TreeGrafter"/>
</dbReference>
<reference evidence="1" key="1">
    <citation type="submission" date="2023-07" db="EMBL/GenBank/DDBJ databases">
        <title>Chromosome-level genome assembly of Artemia franciscana.</title>
        <authorList>
            <person name="Jo E."/>
        </authorList>
    </citation>
    <scope>NUCLEOTIDE SEQUENCE</scope>
    <source>
        <tissue evidence="1">Whole body</tissue>
    </source>
</reference>
<sequence>MSSRRTVEVCYSSNPEWLSHDYNAKVYLDAFDKLREEYNIYCRGNAQYQITGKLGHVVPQVPPPSQNPSCFSRLSIRKNEIISTIKNNQVSLFIGYPIGKSIAIPEFILENSASTFLPVRIISVCPEKLSAPVLAHRVASNRGESVGEIIGYQMPLESRISPTTIVTFCSASVLLRTLMGDNTLDSITHIVLNDIHKKSRLFDLIMAALKVYTRNQASMKIILLSNFDDANWTSRHFWPLKFGILRFDVEAFGANCLYLEHLQSKGVLACKEKKEIQNVSNLEPWALVAVDTYIKEAFSDLKKSALSELLELILYHKVPVDMTHSEHAITTLAAAYRQTNIPAIKMLLDMGASVDKLYFVKPQIREVLQNLRGSGGDGGVKFNCDLVLKSIELAVREAENNILVLLPSFIEVELVKFKLQNQRFAQDFQVYSIHTHAQFKNLKDFYSVELSHQAIILATDLSESLLPNLAIDVLIDSGLQAQ</sequence>
<dbReference type="PANTHER" id="PTHR18934:SF213">
    <property type="entry name" value="3'-5' RNA HELICASE YTHDC2"/>
    <property type="match status" value="1"/>
</dbReference>
<dbReference type="PANTHER" id="PTHR18934">
    <property type="entry name" value="ATP-DEPENDENT RNA HELICASE"/>
    <property type="match status" value="1"/>
</dbReference>
<evidence type="ECO:0000313" key="2">
    <source>
        <dbReference type="Proteomes" id="UP001187531"/>
    </source>
</evidence>
<dbReference type="Proteomes" id="UP001187531">
    <property type="component" value="Unassembled WGS sequence"/>
</dbReference>
<name>A0AA88H783_ARTSF</name>
<feature type="non-terminal residue" evidence="1">
    <location>
        <position position="482"/>
    </location>
</feature>
<dbReference type="EMBL" id="JAVRJZ010000108">
    <property type="protein sequence ID" value="KAK2703278.1"/>
    <property type="molecule type" value="Genomic_DNA"/>
</dbReference>
<comment type="caution">
    <text evidence="1">The sequence shown here is derived from an EMBL/GenBank/DDBJ whole genome shotgun (WGS) entry which is preliminary data.</text>
</comment>
<dbReference type="SUPFAM" id="SSF52540">
    <property type="entry name" value="P-loop containing nucleoside triphosphate hydrolases"/>
    <property type="match status" value="1"/>
</dbReference>
<evidence type="ECO:0000313" key="1">
    <source>
        <dbReference type="EMBL" id="KAK2703278.1"/>
    </source>
</evidence>
<protein>
    <submittedName>
        <fullName evidence="1">Uncharacterized protein</fullName>
    </submittedName>
</protein>
<accession>A0AA88H783</accession>
<gene>
    <name evidence="1" type="ORF">QYM36_018233</name>
</gene>
<organism evidence="1 2">
    <name type="scientific">Artemia franciscana</name>
    <name type="common">Brine shrimp</name>
    <name type="synonym">Artemia sanfranciscana</name>
    <dbReference type="NCBI Taxonomy" id="6661"/>
    <lineage>
        <taxon>Eukaryota</taxon>
        <taxon>Metazoa</taxon>
        <taxon>Ecdysozoa</taxon>
        <taxon>Arthropoda</taxon>
        <taxon>Crustacea</taxon>
        <taxon>Branchiopoda</taxon>
        <taxon>Anostraca</taxon>
        <taxon>Artemiidae</taxon>
        <taxon>Artemia</taxon>
    </lineage>
</organism>
<proteinExistence type="predicted"/>